<feature type="compositionally biased region" description="Basic and acidic residues" evidence="4">
    <location>
        <begin position="311"/>
        <end position="323"/>
    </location>
</feature>
<dbReference type="InterPro" id="IPR035979">
    <property type="entry name" value="RBD_domain_sf"/>
</dbReference>
<evidence type="ECO:0000256" key="3">
    <source>
        <dbReference type="PROSITE-ProRule" id="PRU00176"/>
    </source>
</evidence>
<feature type="domain" description="RRM" evidence="5">
    <location>
        <begin position="351"/>
        <end position="426"/>
    </location>
</feature>
<organism evidence="6 7">
    <name type="scientific">Sus scrofa</name>
    <name type="common">Pig</name>
    <dbReference type="NCBI Taxonomy" id="9823"/>
    <lineage>
        <taxon>Eukaryota</taxon>
        <taxon>Metazoa</taxon>
        <taxon>Chordata</taxon>
        <taxon>Craniata</taxon>
        <taxon>Vertebrata</taxon>
        <taxon>Euteleostomi</taxon>
        <taxon>Mammalia</taxon>
        <taxon>Eutheria</taxon>
        <taxon>Laurasiatheria</taxon>
        <taxon>Artiodactyla</taxon>
        <taxon>Suina</taxon>
        <taxon>Suidae</taxon>
        <taxon>Sus</taxon>
    </lineage>
</organism>
<evidence type="ECO:0000256" key="2">
    <source>
        <dbReference type="ARBA" id="ARBA00022884"/>
    </source>
</evidence>
<dbReference type="Ensembl" id="ENSSSCT00055019385.1">
    <property type="protein sequence ID" value="ENSSSCP00055015290.1"/>
    <property type="gene ID" value="ENSSSCG00055009314.1"/>
</dbReference>
<dbReference type="CDD" id="cd12784">
    <property type="entry name" value="RRM2_ROD1"/>
    <property type="match status" value="1"/>
</dbReference>
<accession>A0A8D1QCM7</accession>
<dbReference type="PANTHER" id="PTHR15592">
    <property type="entry name" value="MATRIN 3/NUCLEAR PROTEIN 220-RELATED"/>
    <property type="match status" value="1"/>
</dbReference>
<keyword evidence="1" id="KW-0677">Repeat</keyword>
<evidence type="ECO:0000313" key="6">
    <source>
        <dbReference type="Ensembl" id="ENSSSCP00055015290.1"/>
    </source>
</evidence>
<dbReference type="GO" id="GO:0003723">
    <property type="term" value="F:RNA binding"/>
    <property type="evidence" value="ECO:0007669"/>
    <property type="project" value="UniProtKB-UniRule"/>
</dbReference>
<dbReference type="SMART" id="SM00360">
    <property type="entry name" value="RRM"/>
    <property type="match status" value="3"/>
</dbReference>
<dbReference type="Gene3D" id="3.30.70.330">
    <property type="match status" value="4"/>
</dbReference>
<proteinExistence type="predicted"/>
<evidence type="ECO:0000259" key="5">
    <source>
        <dbReference type="PROSITE" id="PS50102"/>
    </source>
</evidence>
<dbReference type="FunFam" id="3.30.70.330:FF:000018">
    <property type="entry name" value="Polypyrimidine tract-binding protein 2 isoform 1"/>
    <property type="match status" value="1"/>
</dbReference>
<dbReference type="InterPro" id="IPR000504">
    <property type="entry name" value="RRM_dom"/>
</dbReference>
<dbReference type="Pfam" id="PF11835">
    <property type="entry name" value="RRM_8"/>
    <property type="match status" value="1"/>
</dbReference>
<sequence length="428" mass="47285">MASEEAAVTMVNYYTPVTPHLRSQPVFIQYSNHRELKTDNLPNQARAQAALQAVSAVQSGSLGLPGAPTNEGTILPGQSPVLRIIIENLFYPVTLEVLHQIFSKFGTVLKIITFTKNNQFQALLQYADPLNAHYAKMALDGQNIYNACCTLRIDFSKLTSLNVKYNNDKSRDFTRLDLPTGDGQPSLEPPMAAAFGLSVPAGLGPGALGPLAITSSAVTGRMAMPGTGGIPGNSVLLVTNLNPDLVTPHGLFILFGVYGDVHRVKIMFNKKENALVQMADANQAQLAIEILTTQIIWGKSKKKKKKKHMPRERPKKWQKDQKKKSFMEHSHIHLFIKGGQKNFLNLVPHHHCVRLQSLSPSVTVDDLKNLFTEAGCSVKAFKFFQKDRKMALIQLGSVEEAIQALIELHNHDLGENHHLRVSFSKSTI</sequence>
<feature type="region of interest" description="Disordered" evidence="4">
    <location>
        <begin position="301"/>
        <end position="323"/>
    </location>
</feature>
<keyword evidence="2 3" id="KW-0694">RNA-binding</keyword>
<dbReference type="InterPro" id="IPR021790">
    <property type="entry name" value="PTBP1-like_RRM2"/>
</dbReference>
<protein>
    <recommendedName>
        <fullName evidence="5">RRM domain-containing protein</fullName>
    </recommendedName>
</protein>
<evidence type="ECO:0000313" key="7">
    <source>
        <dbReference type="Proteomes" id="UP000694724"/>
    </source>
</evidence>
<reference evidence="6" key="1">
    <citation type="submission" date="2025-08" db="UniProtKB">
        <authorList>
            <consortium name="Ensembl"/>
        </authorList>
    </citation>
    <scope>IDENTIFICATION</scope>
</reference>
<name>A0A8D1QCM7_PIG</name>
<evidence type="ECO:0000256" key="1">
    <source>
        <dbReference type="ARBA" id="ARBA00022737"/>
    </source>
</evidence>
<dbReference type="FunFam" id="3.30.70.330:FF:000341">
    <property type="entry name" value="Hephaestus, isoform C"/>
    <property type="match status" value="1"/>
</dbReference>
<feature type="domain" description="RRM" evidence="5">
    <location>
        <begin position="234"/>
        <end position="308"/>
    </location>
</feature>
<dbReference type="Proteomes" id="UP000694724">
    <property type="component" value="Unplaced"/>
</dbReference>
<feature type="domain" description="RRM" evidence="5">
    <location>
        <begin position="82"/>
        <end position="158"/>
    </location>
</feature>
<dbReference type="PROSITE" id="PS50102">
    <property type="entry name" value="RRM"/>
    <property type="match status" value="3"/>
</dbReference>
<dbReference type="AlphaFoldDB" id="A0A8D1QCM7"/>
<evidence type="ECO:0000256" key="4">
    <source>
        <dbReference type="SAM" id="MobiDB-lite"/>
    </source>
</evidence>
<dbReference type="InterPro" id="IPR012677">
    <property type="entry name" value="Nucleotide-bd_a/b_plait_sf"/>
</dbReference>
<dbReference type="Pfam" id="PF13893">
    <property type="entry name" value="RRM_5"/>
    <property type="match status" value="2"/>
</dbReference>
<feature type="compositionally biased region" description="Basic residues" evidence="4">
    <location>
        <begin position="301"/>
        <end position="310"/>
    </location>
</feature>
<dbReference type="SUPFAM" id="SSF54928">
    <property type="entry name" value="RNA-binding domain, RBD"/>
    <property type="match status" value="2"/>
</dbReference>